<accession>A0A1B1MZ24</accession>
<dbReference type="AlphaFoldDB" id="A0A1B1MZ24"/>
<evidence type="ECO:0000313" key="2">
    <source>
        <dbReference type="Proteomes" id="UP000092573"/>
    </source>
</evidence>
<gene>
    <name evidence="1" type="ORF">AWM70_07420</name>
</gene>
<protein>
    <submittedName>
        <fullName evidence="1">Uncharacterized protein</fullName>
    </submittedName>
</protein>
<dbReference type="STRING" id="1462996.AWM70_07420"/>
<dbReference type="Proteomes" id="UP000092573">
    <property type="component" value="Chromosome"/>
</dbReference>
<dbReference type="InterPro" id="IPR021388">
    <property type="entry name" value="DUF3024"/>
</dbReference>
<dbReference type="Pfam" id="PF11225">
    <property type="entry name" value="DUF3024"/>
    <property type="match status" value="1"/>
</dbReference>
<evidence type="ECO:0000313" key="1">
    <source>
        <dbReference type="EMBL" id="ANS74430.1"/>
    </source>
</evidence>
<dbReference type="RefSeq" id="WP_083180162.1">
    <property type="nucleotide sequence ID" value="NZ_CP014167.1"/>
</dbReference>
<dbReference type="OrthoDB" id="1362002at2"/>
<dbReference type="EMBL" id="CP014167">
    <property type="protein sequence ID" value="ANS74430.1"/>
    <property type="molecule type" value="Genomic_DNA"/>
</dbReference>
<keyword evidence="2" id="KW-1185">Reference proteome</keyword>
<reference evidence="1 2" key="1">
    <citation type="submission" date="2016-01" db="EMBL/GenBank/DDBJ databases">
        <title>Complete Genome Sequence of Paenibacillus yonginensis DCY84, a novel Plant Growth-Promoting Bacteria with Elicitation of Induced Systemic Resistance.</title>
        <authorList>
            <person name="Kim Y.J."/>
            <person name="Yang D.C."/>
            <person name="Sukweenadhi J."/>
        </authorList>
    </citation>
    <scope>NUCLEOTIDE SEQUENCE [LARGE SCALE GENOMIC DNA]</scope>
    <source>
        <strain evidence="1 2">DCY84</strain>
    </source>
</reference>
<name>A0A1B1MZ24_9BACL</name>
<proteinExistence type="predicted"/>
<dbReference type="KEGG" id="pyg:AWM70_07420"/>
<sequence>MLDSFTLTRIGAIMNGYIAQKVPPELRVSVRLTYDISRDELILAEERPSACRYVWDKVNIARFCWSEEGWRVYAPSSEDKSWICVDVIQPSMDFEAQLEQVERDSLGIFWPE</sequence>
<organism evidence="1 2">
    <name type="scientific">Paenibacillus yonginensis</name>
    <dbReference type="NCBI Taxonomy" id="1462996"/>
    <lineage>
        <taxon>Bacteria</taxon>
        <taxon>Bacillati</taxon>
        <taxon>Bacillota</taxon>
        <taxon>Bacilli</taxon>
        <taxon>Bacillales</taxon>
        <taxon>Paenibacillaceae</taxon>
        <taxon>Paenibacillus</taxon>
    </lineage>
</organism>